<dbReference type="AlphaFoldDB" id="A0A2T4ILQ0"/>
<reference evidence="1 2" key="1">
    <citation type="submission" date="2018-03" db="EMBL/GenBank/DDBJ databases">
        <title>Genome sequence of the symbiotic type strain Mesorhizobium helmanticense CSLC115NT isolated from Lotus corniculatus nodules.</title>
        <authorList>
            <person name="Sannazzaro A.I."/>
            <person name="Torres Tejerizo G.A."/>
            <person name="Dip D."/>
            <person name="Caballero M."/>
            <person name="Pistorio M."/>
            <person name="Estrella M.J."/>
        </authorList>
    </citation>
    <scope>NUCLEOTIDE SEQUENCE [LARGE SCALE GENOMIC DNA]</scope>
    <source>
        <strain evidence="1 2">CSLC115N</strain>
    </source>
</reference>
<keyword evidence="2" id="KW-1185">Reference proteome</keyword>
<dbReference type="OrthoDB" id="9805448at2"/>
<dbReference type="EMBL" id="PZJX01000061">
    <property type="protein sequence ID" value="PTE06577.1"/>
    <property type="molecule type" value="Genomic_DNA"/>
</dbReference>
<organism evidence="1 2">
    <name type="scientific">Mesorhizobium helmanticense</name>
    <dbReference type="NCBI Taxonomy" id="1776423"/>
    <lineage>
        <taxon>Bacteria</taxon>
        <taxon>Pseudomonadati</taxon>
        <taxon>Pseudomonadota</taxon>
        <taxon>Alphaproteobacteria</taxon>
        <taxon>Hyphomicrobiales</taxon>
        <taxon>Phyllobacteriaceae</taxon>
        <taxon>Mesorhizobium</taxon>
    </lineage>
</organism>
<evidence type="ECO:0000313" key="1">
    <source>
        <dbReference type="EMBL" id="PTE06577.1"/>
    </source>
</evidence>
<dbReference type="RefSeq" id="WP_107652747.1">
    <property type="nucleotide sequence ID" value="NZ_PZJX01000061.1"/>
</dbReference>
<protein>
    <submittedName>
        <fullName evidence="1">Uncharacterized protein</fullName>
    </submittedName>
</protein>
<gene>
    <name evidence="1" type="ORF">C9427_30600</name>
</gene>
<name>A0A2T4ILQ0_9HYPH</name>
<evidence type="ECO:0000313" key="2">
    <source>
        <dbReference type="Proteomes" id="UP000240259"/>
    </source>
</evidence>
<dbReference type="Proteomes" id="UP000240259">
    <property type="component" value="Unassembled WGS sequence"/>
</dbReference>
<accession>A0A2T4ILQ0</accession>
<comment type="caution">
    <text evidence="1">The sequence shown here is derived from an EMBL/GenBank/DDBJ whole genome shotgun (WGS) entry which is preliminary data.</text>
</comment>
<proteinExistence type="predicted"/>
<sequence>MNAEYVELVLFEQSLARMNRPFSDRVGDVAEKTGGSVLFDIRVEADSRIQRMAAIGYSANGTVAIMMDKNGELGSAPVNGDEDVLVAELTAWFSLPMAEQVCVSYRGAAASLLA</sequence>